<protein>
    <recommendedName>
        <fullName evidence="3">DUF1643 domain-containing protein</fullName>
    </recommendedName>
</protein>
<dbReference type="InterPro" id="IPR012441">
    <property type="entry name" value="DUF1643"/>
</dbReference>
<evidence type="ECO:0008006" key="3">
    <source>
        <dbReference type="Google" id="ProtNLM"/>
    </source>
</evidence>
<dbReference type="EMBL" id="CP000492">
    <property type="protein sequence ID" value="ABL64693.1"/>
    <property type="molecule type" value="Genomic_DNA"/>
</dbReference>
<reference evidence="1 2" key="1">
    <citation type="submission" date="2006-12" db="EMBL/GenBank/DDBJ databases">
        <title>Complete sequence of Chlorobium phaeobacteroides DSM 266.</title>
        <authorList>
            <consortium name="US DOE Joint Genome Institute"/>
            <person name="Copeland A."/>
            <person name="Lucas S."/>
            <person name="Lapidus A."/>
            <person name="Barry K."/>
            <person name="Detter J.C."/>
            <person name="Glavina del Rio T."/>
            <person name="Hammon N."/>
            <person name="Israni S."/>
            <person name="Pitluck S."/>
            <person name="Goltsman E."/>
            <person name="Schmutz J."/>
            <person name="Larimer F."/>
            <person name="Land M."/>
            <person name="Hauser L."/>
            <person name="Mikhailova N."/>
            <person name="Li T."/>
            <person name="Overmann J."/>
            <person name="Bryant D.A."/>
            <person name="Richardson P."/>
        </authorList>
    </citation>
    <scope>NUCLEOTIDE SEQUENCE [LARGE SCALE GENOMIC DNA]</scope>
    <source>
        <strain evidence="1 2">DSM 266</strain>
    </source>
</reference>
<gene>
    <name evidence="1" type="ordered locus">Cpha266_0638</name>
</gene>
<evidence type="ECO:0000313" key="1">
    <source>
        <dbReference type="EMBL" id="ABL64693.1"/>
    </source>
</evidence>
<sequence length="190" mass="21749">MNQIIKGKVYSHELDGWLVSWESESEYRHWCHQTNENFVENLLVVMFNPGSLSGDGKNLRKDTTLRILREVCGPAGVNPFVVNLFDYASPSPDELFSNWEKRDGCGLIFSKLEMIKFSAFIMAYGDYENRGERDNEIKERIALIKSHLSEAREILLPKNSSGTPKHPMTWQRQKLKPTISKLLAEGIANC</sequence>
<organism evidence="1 2">
    <name type="scientific">Chlorobium phaeobacteroides (strain DSM 266 / SMG 266 / 2430)</name>
    <dbReference type="NCBI Taxonomy" id="290317"/>
    <lineage>
        <taxon>Bacteria</taxon>
        <taxon>Pseudomonadati</taxon>
        <taxon>Chlorobiota</taxon>
        <taxon>Chlorobiia</taxon>
        <taxon>Chlorobiales</taxon>
        <taxon>Chlorobiaceae</taxon>
        <taxon>Chlorobium/Pelodictyon group</taxon>
        <taxon>Chlorobium</taxon>
    </lineage>
</organism>
<dbReference type="Proteomes" id="UP000008701">
    <property type="component" value="Chromosome"/>
</dbReference>
<accession>A1BE66</accession>
<evidence type="ECO:0000313" key="2">
    <source>
        <dbReference type="Proteomes" id="UP000008701"/>
    </source>
</evidence>
<dbReference type="AlphaFoldDB" id="A1BE66"/>
<dbReference type="KEGG" id="cph:Cpha266_0638"/>
<dbReference type="Pfam" id="PF07799">
    <property type="entry name" value="DUF1643"/>
    <property type="match status" value="1"/>
</dbReference>
<dbReference type="RefSeq" id="WP_011744526.1">
    <property type="nucleotide sequence ID" value="NC_008639.1"/>
</dbReference>
<proteinExistence type="predicted"/>
<dbReference type="HOGENOM" id="CLU_1425685_0_0_10"/>
<name>A1BE66_CHLPD</name>
<keyword evidence="2" id="KW-1185">Reference proteome</keyword>